<dbReference type="InterPro" id="IPR020476">
    <property type="entry name" value="Nudix_hydrolase"/>
</dbReference>
<feature type="domain" description="Nudix hydrolase" evidence="6">
    <location>
        <begin position="17"/>
        <end position="148"/>
    </location>
</feature>
<dbReference type="GO" id="GO:0005737">
    <property type="term" value="C:cytoplasm"/>
    <property type="evidence" value="ECO:0007669"/>
    <property type="project" value="TreeGrafter"/>
</dbReference>
<gene>
    <name evidence="7" type="ORF">AS026_03405</name>
</gene>
<sequence length="157" mass="17041">MLTTTPLRPALGNSPEDTVEQAGALCFRQVEPGGEPEVLLISSRRTGDWGIPKGHMESGESASEGAVREAFEEAGVRGIVTRDPVGSFSYQKSGTPSIFRVCLYRIRVTTTFDDFPEKGQRILRWLPASIAANEVAHPDLRGLISSVLSVTDCHTKV</sequence>
<keyword evidence="3 5" id="KW-0378">Hydrolase</keyword>
<dbReference type="InterPro" id="IPR015797">
    <property type="entry name" value="NUDIX_hydrolase-like_dom_sf"/>
</dbReference>
<name>A0A120FMG1_9HYPH</name>
<dbReference type="Gene3D" id="3.90.79.10">
    <property type="entry name" value="Nucleoside Triphosphate Pyrophosphohydrolase"/>
    <property type="match status" value="1"/>
</dbReference>
<comment type="caution">
    <text evidence="7">The sequence shown here is derived from an EMBL/GenBank/DDBJ whole genome shotgun (WGS) entry which is preliminary data.</text>
</comment>
<dbReference type="GO" id="GO:0071543">
    <property type="term" value="P:diphosphoinositol polyphosphate metabolic process"/>
    <property type="evidence" value="ECO:0007669"/>
    <property type="project" value="TreeGrafter"/>
</dbReference>
<dbReference type="GO" id="GO:0000298">
    <property type="term" value="F:endopolyphosphatase activity"/>
    <property type="evidence" value="ECO:0007669"/>
    <property type="project" value="TreeGrafter"/>
</dbReference>
<dbReference type="PROSITE" id="PS00893">
    <property type="entry name" value="NUDIX_BOX"/>
    <property type="match status" value="1"/>
</dbReference>
<dbReference type="GO" id="GO:0034432">
    <property type="term" value="F:bis(5'-adenosyl)-pentaphosphatase activity"/>
    <property type="evidence" value="ECO:0007669"/>
    <property type="project" value="TreeGrafter"/>
</dbReference>
<dbReference type="Pfam" id="PF00293">
    <property type="entry name" value="NUDIX"/>
    <property type="match status" value="1"/>
</dbReference>
<dbReference type="GO" id="GO:1901907">
    <property type="term" value="P:diadenosine pentaphosphate catabolic process"/>
    <property type="evidence" value="ECO:0007669"/>
    <property type="project" value="TreeGrafter"/>
</dbReference>
<evidence type="ECO:0000256" key="2">
    <source>
        <dbReference type="ARBA" id="ARBA00022723"/>
    </source>
</evidence>
<evidence type="ECO:0000259" key="6">
    <source>
        <dbReference type="PROSITE" id="PS51462"/>
    </source>
</evidence>
<dbReference type="GO" id="GO:0034431">
    <property type="term" value="F:bis(5'-adenosyl)-hexaphosphatase activity"/>
    <property type="evidence" value="ECO:0007669"/>
    <property type="project" value="TreeGrafter"/>
</dbReference>
<keyword evidence="4" id="KW-0460">Magnesium</keyword>
<evidence type="ECO:0000256" key="4">
    <source>
        <dbReference type="ARBA" id="ARBA00022842"/>
    </source>
</evidence>
<dbReference type="PANTHER" id="PTHR12629:SF0">
    <property type="entry name" value="DIPHOSPHOINOSITOL-POLYPHOSPHATE DIPHOSPHATASE"/>
    <property type="match status" value="1"/>
</dbReference>
<dbReference type="PROSITE" id="PS51462">
    <property type="entry name" value="NUDIX"/>
    <property type="match status" value="1"/>
</dbReference>
<proteinExistence type="inferred from homology"/>
<organism evidence="7 8">
    <name type="scientific">Rhizobium altiplani</name>
    <dbReference type="NCBI Taxonomy" id="1864509"/>
    <lineage>
        <taxon>Bacteria</taxon>
        <taxon>Pseudomonadati</taxon>
        <taxon>Pseudomonadota</taxon>
        <taxon>Alphaproteobacteria</taxon>
        <taxon>Hyphomicrobiales</taxon>
        <taxon>Rhizobiaceae</taxon>
        <taxon>Rhizobium/Agrobacterium group</taxon>
        <taxon>Rhizobium</taxon>
    </lineage>
</organism>
<dbReference type="InterPro" id="IPR000086">
    <property type="entry name" value="NUDIX_hydrolase_dom"/>
</dbReference>
<dbReference type="EMBL" id="LNCD01000064">
    <property type="protein sequence ID" value="KWV53767.1"/>
    <property type="molecule type" value="Genomic_DNA"/>
</dbReference>
<dbReference type="InterPro" id="IPR047198">
    <property type="entry name" value="DDP-like_NUDIX"/>
</dbReference>
<evidence type="ECO:0000256" key="3">
    <source>
        <dbReference type="ARBA" id="ARBA00022801"/>
    </source>
</evidence>
<evidence type="ECO:0000256" key="5">
    <source>
        <dbReference type="RuleBase" id="RU003476"/>
    </source>
</evidence>
<dbReference type="SUPFAM" id="SSF55811">
    <property type="entry name" value="Nudix"/>
    <property type="match status" value="1"/>
</dbReference>
<dbReference type="Proteomes" id="UP000068164">
    <property type="component" value="Unassembled WGS sequence"/>
</dbReference>
<dbReference type="GO" id="GO:0008486">
    <property type="term" value="F:diphosphoinositol-polyphosphate diphosphatase activity"/>
    <property type="evidence" value="ECO:0007669"/>
    <property type="project" value="TreeGrafter"/>
</dbReference>
<dbReference type="PRINTS" id="PR00502">
    <property type="entry name" value="NUDIXFAMILY"/>
</dbReference>
<evidence type="ECO:0000313" key="7">
    <source>
        <dbReference type="EMBL" id="KWV53767.1"/>
    </source>
</evidence>
<evidence type="ECO:0000313" key="8">
    <source>
        <dbReference type="Proteomes" id="UP000068164"/>
    </source>
</evidence>
<keyword evidence="2" id="KW-0479">Metal-binding</keyword>
<dbReference type="CDD" id="cd04666">
    <property type="entry name" value="NUDIX_DIPP2_like_Nudt4"/>
    <property type="match status" value="1"/>
</dbReference>
<protein>
    <recommendedName>
        <fullName evidence="6">Nudix hydrolase domain-containing protein</fullName>
    </recommendedName>
</protein>
<dbReference type="GO" id="GO:0046872">
    <property type="term" value="F:metal ion binding"/>
    <property type="evidence" value="ECO:0007669"/>
    <property type="project" value="UniProtKB-KW"/>
</dbReference>
<reference evidence="7 8" key="1">
    <citation type="submission" date="2015-11" db="EMBL/GenBank/DDBJ databases">
        <title>Draft Genome Sequence of the Strain BR 10423 (Rhizobium sp.) isolated from nodules of Mimosa pudica.</title>
        <authorList>
            <person name="Barauna A.C."/>
            <person name="Zilli J.E."/>
            <person name="Simoes-Araujo J.L."/>
            <person name="Reis V.M."/>
            <person name="James E.K."/>
            <person name="Reis F.B.Jr."/>
            <person name="Rouws L.F."/>
            <person name="Passos S.R."/>
            <person name="Gois S.R."/>
        </authorList>
    </citation>
    <scope>NUCLEOTIDE SEQUENCE [LARGE SCALE GENOMIC DNA]</scope>
    <source>
        <strain evidence="7 8">BR10423</strain>
    </source>
</reference>
<dbReference type="InterPro" id="IPR020084">
    <property type="entry name" value="NUDIX_hydrolase_CS"/>
</dbReference>
<dbReference type="PANTHER" id="PTHR12629">
    <property type="entry name" value="DIPHOSPHOINOSITOL POLYPHOSPHATE PHOSPHOHYDROLASE"/>
    <property type="match status" value="1"/>
</dbReference>
<evidence type="ECO:0000256" key="1">
    <source>
        <dbReference type="ARBA" id="ARBA00001946"/>
    </source>
</evidence>
<dbReference type="GO" id="GO:1901911">
    <property type="term" value="P:adenosine 5'-(hexahydrogen pentaphosphate) catabolic process"/>
    <property type="evidence" value="ECO:0007669"/>
    <property type="project" value="TreeGrafter"/>
</dbReference>
<dbReference type="AlphaFoldDB" id="A0A120FMG1"/>
<dbReference type="GO" id="GO:1901909">
    <property type="term" value="P:diadenosine hexaphosphate catabolic process"/>
    <property type="evidence" value="ECO:0007669"/>
    <property type="project" value="TreeGrafter"/>
</dbReference>
<comment type="cofactor">
    <cofactor evidence="1">
        <name>Mg(2+)</name>
        <dbReference type="ChEBI" id="CHEBI:18420"/>
    </cofactor>
</comment>
<comment type="similarity">
    <text evidence="5">Belongs to the Nudix hydrolase family.</text>
</comment>
<accession>A0A120FMG1</accession>
<keyword evidence="8" id="KW-1185">Reference proteome</keyword>